<dbReference type="InterPro" id="IPR036291">
    <property type="entry name" value="NAD(P)-bd_dom_sf"/>
</dbReference>
<sequence>MKNVIITGANSGLGFETAKKIAANKEYRVILACRNMVKAQAAKKDIIAATGNENVEVQIIDTSSFESVHNFAKNIIDSGIKPDVLINNAGISPMRGTGVTADGFDIVFETNYLGHFLLTQLLLPVMNADCRIINITSDMHNPPYGLTWPGVDKIAYGGVDTRSRYAYSKLCMIYFTHALVNYFEKTDKTFVANSFNPGFMADTNFSQGTGKAREQMVKLTAPDRYSTLDQSSTALAEVATSPALADVTDQYFDRSTNTIRSSALSYNQHNAVELWNDSLKFCHLK</sequence>
<reference evidence="3" key="1">
    <citation type="submission" date="2018-03" db="EMBL/GenBank/DDBJ databases">
        <title>New taxa in the Lactobacillus gasseri group.</title>
        <authorList>
            <person name="Tanizawa Y."/>
            <person name="Tohno M."/>
            <person name="Endo A."/>
            <person name="Arita M."/>
        </authorList>
    </citation>
    <scope>NUCLEOTIDE SEQUENCE [LARGE SCALE GENOMIC DNA]</scope>
    <source>
        <strain evidence="3">DSM 24759</strain>
    </source>
</reference>
<dbReference type="EMBL" id="BFBY01000004">
    <property type="protein sequence ID" value="GBG04796.1"/>
    <property type="molecule type" value="Genomic_DNA"/>
</dbReference>
<dbReference type="Gene3D" id="3.40.50.720">
    <property type="entry name" value="NAD(P)-binding Rossmann-like Domain"/>
    <property type="match status" value="1"/>
</dbReference>
<dbReference type="GO" id="GO:0016491">
    <property type="term" value="F:oxidoreductase activity"/>
    <property type="evidence" value="ECO:0007669"/>
    <property type="project" value="UniProtKB-KW"/>
</dbReference>
<protein>
    <submittedName>
        <fullName evidence="2">Short-chain dehydrogenase/oxidoreductase</fullName>
    </submittedName>
</protein>
<dbReference type="SUPFAM" id="SSF51735">
    <property type="entry name" value="NAD(P)-binding Rossmann-fold domains"/>
    <property type="match status" value="1"/>
</dbReference>
<dbReference type="InterPro" id="IPR002347">
    <property type="entry name" value="SDR_fam"/>
</dbReference>
<evidence type="ECO:0000313" key="2">
    <source>
        <dbReference type="EMBL" id="GBG04796.1"/>
    </source>
</evidence>
<dbReference type="PRINTS" id="PR00081">
    <property type="entry name" value="GDHRDH"/>
</dbReference>
<dbReference type="RefSeq" id="WP_117118139.1">
    <property type="nucleotide sequence ID" value="NZ_BFBY01000004.1"/>
</dbReference>
<evidence type="ECO:0000313" key="3">
    <source>
        <dbReference type="Proteomes" id="UP000257317"/>
    </source>
</evidence>
<gene>
    <name evidence="2" type="ORF">LrDSM24759_07100</name>
</gene>
<organism evidence="2 3">
    <name type="scientific">Lactobacillus rodentium</name>
    <dbReference type="NCBI Taxonomy" id="947835"/>
    <lineage>
        <taxon>Bacteria</taxon>
        <taxon>Bacillati</taxon>
        <taxon>Bacillota</taxon>
        <taxon>Bacilli</taxon>
        <taxon>Lactobacillales</taxon>
        <taxon>Lactobacillaceae</taxon>
        <taxon>Lactobacillus</taxon>
    </lineage>
</organism>
<name>A0A2Z6T704_9LACO</name>
<keyword evidence="3" id="KW-1185">Reference proteome</keyword>
<proteinExistence type="predicted"/>
<keyword evidence="1" id="KW-0560">Oxidoreductase</keyword>
<accession>A0A2Z6T704</accession>
<dbReference type="OrthoDB" id="9809821at2"/>
<dbReference type="Proteomes" id="UP000257317">
    <property type="component" value="Unassembled WGS sequence"/>
</dbReference>
<dbReference type="Pfam" id="PF00106">
    <property type="entry name" value="adh_short"/>
    <property type="match status" value="1"/>
</dbReference>
<comment type="caution">
    <text evidence="2">The sequence shown here is derived from an EMBL/GenBank/DDBJ whole genome shotgun (WGS) entry which is preliminary data.</text>
</comment>
<dbReference type="PANTHER" id="PTHR43157">
    <property type="entry name" value="PHOSPHATIDYLINOSITOL-GLYCAN BIOSYNTHESIS CLASS F PROTEIN-RELATED"/>
    <property type="match status" value="1"/>
</dbReference>
<evidence type="ECO:0000256" key="1">
    <source>
        <dbReference type="ARBA" id="ARBA00023002"/>
    </source>
</evidence>
<dbReference type="AlphaFoldDB" id="A0A2Z6T704"/>
<dbReference type="PANTHER" id="PTHR43157:SF31">
    <property type="entry name" value="PHOSPHATIDYLINOSITOL-GLYCAN BIOSYNTHESIS CLASS F PROTEIN"/>
    <property type="match status" value="1"/>
</dbReference>